<evidence type="ECO:0000313" key="7">
    <source>
        <dbReference type="Proteomes" id="UP000192418"/>
    </source>
</evidence>
<dbReference type="PANTHER" id="PTHR43757:SF15">
    <property type="entry name" value="PYRUVATE DEHYDROGENASE PHOSPHATASE REGULATORY SUBUNIT, MITOCHONDRIAL-LIKE"/>
    <property type="match status" value="1"/>
</dbReference>
<proteinExistence type="inferred from homology"/>
<dbReference type="InterPro" id="IPR027266">
    <property type="entry name" value="TrmE/GcvT-like"/>
</dbReference>
<dbReference type="SUPFAM" id="SSF51905">
    <property type="entry name" value="FAD/NAD(P)-binding domain"/>
    <property type="match status" value="1"/>
</dbReference>
<dbReference type="InterPro" id="IPR029043">
    <property type="entry name" value="GcvT/YgfZ_C"/>
</dbReference>
<dbReference type="SUPFAM" id="SSF103025">
    <property type="entry name" value="Folate-binding domain"/>
    <property type="match status" value="1"/>
</dbReference>
<dbReference type="Gene3D" id="3.30.1360.120">
    <property type="entry name" value="Probable tRNA modification gtpase trme, domain 1"/>
    <property type="match status" value="1"/>
</dbReference>
<dbReference type="InterPro" id="IPR006222">
    <property type="entry name" value="GCVT_N"/>
</dbReference>
<feature type="domain" description="GCVT N-terminal" evidence="3">
    <location>
        <begin position="426"/>
        <end position="703"/>
    </location>
</feature>
<dbReference type="AlphaFoldDB" id="A0A1W2AKI7"/>
<dbReference type="InterPro" id="IPR013977">
    <property type="entry name" value="GcvT_C"/>
</dbReference>
<dbReference type="InterPro" id="IPR006076">
    <property type="entry name" value="FAD-dep_OxRdtase"/>
</dbReference>
<dbReference type="SUPFAM" id="SSF54373">
    <property type="entry name" value="FAD-linked reductases, C-terminal domain"/>
    <property type="match status" value="1"/>
</dbReference>
<dbReference type="Gene3D" id="3.30.9.10">
    <property type="entry name" value="D-Amino Acid Oxidase, subunit A, domain 2"/>
    <property type="match status" value="1"/>
</dbReference>
<comment type="similarity">
    <text evidence="1">Belongs to the GcvT family.</text>
</comment>
<evidence type="ECO:0000259" key="3">
    <source>
        <dbReference type="Pfam" id="PF01571"/>
    </source>
</evidence>
<dbReference type="Pfam" id="PF08669">
    <property type="entry name" value="GCV_T_C"/>
    <property type="match status" value="1"/>
</dbReference>
<sequence length="816" mass="90243">MSTTLPTHAQIVIIGGGIVGCSTAYHLTKKGFKDIVLLERKELGAGTTFAAAGLLAQLRQNQEMTNLAKYAVELYSTLEQETGVNTGFVKTGAIGVCQTEDRRLEWLRGSAMAKAFGIDMHEISLKEAEDMVPCMSTEGLVSAFYLPNDGQVDPISATQSLAKGARNGGATIIENCKVTDIKTKDKTITGVSTELGDISCEYVVNCAGMWGRDIGKIVNVSIPLHPAEHLHAITTPIPGLKKHFPTVRDFDGVTYFKEESGGILLGGFEVEAKPWGMKGIPENWKFTELPEDWDQLEVFMECGYDRFPALEDAQIRHLQISAESFTPDNAFMIGEAPGVKNFFVGCGMNSVGIAGSAGVGRALSEWIAQGYPEEQLWPVDVRRYFPWQQNKTYLHDRVKESVGILYEQHYPNRQRATARPVICSPVHDRLKDNGACFSMIAGWERADWFAPEGVDAVHKYDWRSPNWLPYQKEEHLAVRHGVGMYELSSMGNILVQGRDAMSVLQNICTNDINVPKGGVVYTPVVNERGGFETDITVTRTDDETFFIVTAAGTTVRDLDYIQRRIPKDAICTATDVTHGYAMLAIMGPKSRDLMQALTSADMSNEAFPFSTAQEIDIAYARCTAVRMSYVGELGWELYIPSHFTLPVFDAIMKAGKKFDLKLVGMQAVNSLRLETGYRHWESDITPDDNPYEAGLGFGVKLDKGDFIGRDALVKIKEEGIERKIVMFTLDESDIMIYGNEPIYRDGVYISTTTSSAYGFEVGTAVAMGYLKNPEGGKITNEWIKEGKYEIMVEGKALPATVVLGSPYDPKNLRTKM</sequence>
<dbReference type="EMBL" id="FWXY01000005">
    <property type="protein sequence ID" value="SMC60951.1"/>
    <property type="molecule type" value="Genomic_DNA"/>
</dbReference>
<dbReference type="Proteomes" id="UP000192418">
    <property type="component" value="Unassembled WGS sequence"/>
</dbReference>
<dbReference type="Gene3D" id="3.30.70.1400">
    <property type="entry name" value="Aminomethyltransferase beta-barrel domains"/>
    <property type="match status" value="1"/>
</dbReference>
<dbReference type="Pfam" id="PF01571">
    <property type="entry name" value="GCV_T"/>
    <property type="match status" value="1"/>
</dbReference>
<dbReference type="OrthoDB" id="9806257at2"/>
<feature type="domain" description="FAD dependent oxidoreductase" evidence="2">
    <location>
        <begin position="11"/>
        <end position="366"/>
    </location>
</feature>
<evidence type="ECO:0000259" key="4">
    <source>
        <dbReference type="Pfam" id="PF08669"/>
    </source>
</evidence>
<evidence type="ECO:0000259" key="5">
    <source>
        <dbReference type="Pfam" id="PF16350"/>
    </source>
</evidence>
<name>A0A1W2AKI7_9BACT</name>
<protein>
    <submittedName>
        <fullName evidence="6">4-methylaminobutanoate oxidase (Formaldehyde-forming)</fullName>
    </submittedName>
</protein>
<dbReference type="Pfam" id="PF16350">
    <property type="entry name" value="FAO_M"/>
    <property type="match status" value="1"/>
</dbReference>
<feature type="domain" description="FAD dependent oxidoreductase central" evidence="5">
    <location>
        <begin position="370"/>
        <end position="424"/>
    </location>
</feature>
<dbReference type="Gene3D" id="3.50.50.60">
    <property type="entry name" value="FAD/NAD(P)-binding domain"/>
    <property type="match status" value="1"/>
</dbReference>
<organism evidence="6 7">
    <name type="scientific">Desulfocicer vacuolatum DSM 3385</name>
    <dbReference type="NCBI Taxonomy" id="1121400"/>
    <lineage>
        <taxon>Bacteria</taxon>
        <taxon>Pseudomonadati</taxon>
        <taxon>Thermodesulfobacteriota</taxon>
        <taxon>Desulfobacteria</taxon>
        <taxon>Desulfobacterales</taxon>
        <taxon>Desulfobacteraceae</taxon>
        <taxon>Desulfocicer</taxon>
    </lineage>
</organism>
<evidence type="ECO:0000259" key="2">
    <source>
        <dbReference type="Pfam" id="PF01266"/>
    </source>
</evidence>
<dbReference type="InterPro" id="IPR028896">
    <property type="entry name" value="GcvT/YgfZ/DmdA"/>
</dbReference>
<dbReference type="PANTHER" id="PTHR43757">
    <property type="entry name" value="AMINOMETHYLTRANSFERASE"/>
    <property type="match status" value="1"/>
</dbReference>
<dbReference type="RefSeq" id="WP_084067706.1">
    <property type="nucleotide sequence ID" value="NZ_FWXY01000005.1"/>
</dbReference>
<keyword evidence="7" id="KW-1185">Reference proteome</keyword>
<dbReference type="SUPFAM" id="SSF101790">
    <property type="entry name" value="Aminomethyltransferase beta-barrel domain"/>
    <property type="match status" value="1"/>
</dbReference>
<reference evidence="6 7" key="1">
    <citation type="submission" date="2017-04" db="EMBL/GenBank/DDBJ databases">
        <authorList>
            <person name="Afonso C.L."/>
            <person name="Miller P.J."/>
            <person name="Scott M.A."/>
            <person name="Spackman E."/>
            <person name="Goraichik I."/>
            <person name="Dimitrov K.M."/>
            <person name="Suarez D.L."/>
            <person name="Swayne D.E."/>
        </authorList>
    </citation>
    <scope>NUCLEOTIDE SEQUENCE [LARGE SCALE GENOMIC DNA]</scope>
    <source>
        <strain evidence="6 7">DSM 3385</strain>
    </source>
</reference>
<feature type="domain" description="Aminomethyltransferase C-terminal" evidence="4">
    <location>
        <begin position="722"/>
        <end position="808"/>
    </location>
</feature>
<dbReference type="STRING" id="1121400.SAMN02746065_105153"/>
<accession>A0A1W2AKI7</accession>
<evidence type="ECO:0000256" key="1">
    <source>
        <dbReference type="ARBA" id="ARBA00008609"/>
    </source>
</evidence>
<evidence type="ECO:0000313" key="6">
    <source>
        <dbReference type="EMBL" id="SMC60951.1"/>
    </source>
</evidence>
<gene>
    <name evidence="6" type="ORF">SAMN02746065_105153</name>
</gene>
<dbReference type="Pfam" id="PF01266">
    <property type="entry name" value="DAO"/>
    <property type="match status" value="1"/>
</dbReference>
<dbReference type="InterPro" id="IPR036188">
    <property type="entry name" value="FAD/NAD-bd_sf"/>
</dbReference>
<dbReference type="Gene3D" id="2.40.30.110">
    <property type="entry name" value="Aminomethyltransferase beta-barrel domains"/>
    <property type="match status" value="1"/>
</dbReference>
<dbReference type="InterPro" id="IPR032503">
    <property type="entry name" value="FAO_M"/>
</dbReference>